<organism evidence="2 3">
    <name type="scientific">Cryptolaemus montrouzieri</name>
    <dbReference type="NCBI Taxonomy" id="559131"/>
    <lineage>
        <taxon>Eukaryota</taxon>
        <taxon>Metazoa</taxon>
        <taxon>Ecdysozoa</taxon>
        <taxon>Arthropoda</taxon>
        <taxon>Hexapoda</taxon>
        <taxon>Insecta</taxon>
        <taxon>Pterygota</taxon>
        <taxon>Neoptera</taxon>
        <taxon>Endopterygota</taxon>
        <taxon>Coleoptera</taxon>
        <taxon>Polyphaga</taxon>
        <taxon>Cucujiformia</taxon>
        <taxon>Coccinelloidea</taxon>
        <taxon>Coccinellidae</taxon>
        <taxon>Scymninae</taxon>
        <taxon>Scymnini</taxon>
        <taxon>Cryptolaemus</taxon>
    </lineage>
</organism>
<proteinExistence type="predicted"/>
<evidence type="ECO:0000313" key="2">
    <source>
        <dbReference type="EMBL" id="KAL3288596.1"/>
    </source>
</evidence>
<keyword evidence="3" id="KW-1185">Reference proteome</keyword>
<dbReference type="EMBL" id="JABFTP020000185">
    <property type="protein sequence ID" value="KAL3288596.1"/>
    <property type="molecule type" value="Genomic_DNA"/>
</dbReference>
<evidence type="ECO:0000256" key="1">
    <source>
        <dbReference type="SAM" id="MobiDB-lite"/>
    </source>
</evidence>
<protein>
    <submittedName>
        <fullName evidence="2">Uncharacterized protein</fullName>
    </submittedName>
</protein>
<dbReference type="AlphaFoldDB" id="A0ABD2PCS5"/>
<gene>
    <name evidence="2" type="ORF">HHI36_003034</name>
</gene>
<name>A0ABD2PCS5_9CUCU</name>
<comment type="caution">
    <text evidence="2">The sequence shown here is derived from an EMBL/GenBank/DDBJ whole genome shotgun (WGS) entry which is preliminary data.</text>
</comment>
<evidence type="ECO:0000313" key="3">
    <source>
        <dbReference type="Proteomes" id="UP001516400"/>
    </source>
</evidence>
<dbReference type="Proteomes" id="UP001516400">
    <property type="component" value="Unassembled WGS sequence"/>
</dbReference>
<accession>A0ABD2PCS5</accession>
<sequence>MTDTKGFDSKNKFEIKYIFTNKVLLAETIDAPCGWPKKKQFNNTLIEMSVDADEDRMSFSEHSDDEDTSDESKASSYRPERKSYPPQTFRQAELNDLGRKLDSVYWSLFLRL</sequence>
<feature type="compositionally biased region" description="Basic and acidic residues" evidence="1">
    <location>
        <begin position="70"/>
        <end position="83"/>
    </location>
</feature>
<reference evidence="2 3" key="1">
    <citation type="journal article" date="2021" name="BMC Biol.">
        <title>Horizontally acquired antibacterial genes associated with adaptive radiation of ladybird beetles.</title>
        <authorList>
            <person name="Li H.S."/>
            <person name="Tang X.F."/>
            <person name="Huang Y.H."/>
            <person name="Xu Z.Y."/>
            <person name="Chen M.L."/>
            <person name="Du X.Y."/>
            <person name="Qiu B.Y."/>
            <person name="Chen P.T."/>
            <person name="Zhang W."/>
            <person name="Slipinski A."/>
            <person name="Escalona H.E."/>
            <person name="Waterhouse R.M."/>
            <person name="Zwick A."/>
            <person name="Pang H."/>
        </authorList>
    </citation>
    <scope>NUCLEOTIDE SEQUENCE [LARGE SCALE GENOMIC DNA]</scope>
    <source>
        <strain evidence="2">SYSU2018</strain>
    </source>
</reference>
<feature type="region of interest" description="Disordered" evidence="1">
    <location>
        <begin position="52"/>
        <end position="89"/>
    </location>
</feature>